<gene>
    <name evidence="1" type="ORF">B9479_005771</name>
</gene>
<evidence type="ECO:0000313" key="2">
    <source>
        <dbReference type="Proteomes" id="UP000322245"/>
    </source>
</evidence>
<dbReference type="EMBL" id="NIDF01000084">
    <property type="protein sequence ID" value="TYJ53567.1"/>
    <property type="molecule type" value="Genomic_DNA"/>
</dbReference>
<comment type="caution">
    <text evidence="1">The sequence shown here is derived from an EMBL/GenBank/DDBJ whole genome shotgun (WGS) entry which is preliminary data.</text>
</comment>
<reference evidence="1 2" key="1">
    <citation type="submission" date="2017-05" db="EMBL/GenBank/DDBJ databases">
        <title>The Genome Sequence of Tsuchiyaea wingfieldii DSM 27421.</title>
        <authorList>
            <person name="Cuomo C."/>
            <person name="Passer A."/>
            <person name="Billmyre B."/>
            <person name="Heitman J."/>
        </authorList>
    </citation>
    <scope>NUCLEOTIDE SEQUENCE [LARGE SCALE GENOMIC DNA]</scope>
    <source>
        <strain evidence="1 2">DSM 27421</strain>
    </source>
</reference>
<evidence type="ECO:0000313" key="1">
    <source>
        <dbReference type="EMBL" id="TYJ53567.1"/>
    </source>
</evidence>
<accession>A0A5D3APU6</accession>
<name>A0A5D3APU6_9TREE</name>
<organism evidence="1 2">
    <name type="scientific">Cryptococcus floricola</name>
    <dbReference type="NCBI Taxonomy" id="2591691"/>
    <lineage>
        <taxon>Eukaryota</taxon>
        <taxon>Fungi</taxon>
        <taxon>Dikarya</taxon>
        <taxon>Basidiomycota</taxon>
        <taxon>Agaricomycotina</taxon>
        <taxon>Tremellomycetes</taxon>
        <taxon>Tremellales</taxon>
        <taxon>Cryptococcaceae</taxon>
        <taxon>Cryptococcus</taxon>
    </lineage>
</organism>
<sequence>MSDNSGFVRLNPVSQALADRLVFASVFPGFFSPSPITYTTTTDDANNALDF</sequence>
<dbReference type="Proteomes" id="UP000322245">
    <property type="component" value="Unassembled WGS sequence"/>
</dbReference>
<keyword evidence="2" id="KW-1185">Reference proteome</keyword>
<feature type="non-terminal residue" evidence="1">
    <location>
        <position position="51"/>
    </location>
</feature>
<dbReference type="AlphaFoldDB" id="A0A5D3APU6"/>
<protein>
    <submittedName>
        <fullName evidence="1">Uncharacterized protein</fullName>
    </submittedName>
</protein>
<proteinExistence type="predicted"/>